<keyword evidence="1" id="KW-0132">Cell division</keyword>
<keyword evidence="3" id="KW-0808">Transferase</keyword>
<evidence type="ECO:0000256" key="1">
    <source>
        <dbReference type="RuleBase" id="RU311113"/>
    </source>
</evidence>
<protein>
    <recommendedName>
        <fullName evidence="1">Cyclin-dependent kinases regulatory subunit</fullName>
    </recommendedName>
</protein>
<comment type="function">
    <text evidence="1">Binds to the catalytic subunit of the cyclin dependent kinases and is essential for their biological function.</text>
</comment>
<dbReference type="VEuPathDB" id="ToxoDB:cyc_07255"/>
<evidence type="ECO:0000256" key="2">
    <source>
        <dbReference type="SAM" id="MobiDB-lite"/>
    </source>
</evidence>
<feature type="compositionally biased region" description="Acidic residues" evidence="2">
    <location>
        <begin position="220"/>
        <end position="229"/>
    </location>
</feature>
<dbReference type="SMART" id="SM01084">
    <property type="entry name" value="CKS"/>
    <property type="match status" value="1"/>
</dbReference>
<dbReference type="InterPro" id="IPR036858">
    <property type="entry name" value="Cyclin-dep_kinase_reg-sub_sf"/>
</dbReference>
<feature type="region of interest" description="Disordered" evidence="2">
    <location>
        <begin position="515"/>
        <end position="560"/>
    </location>
</feature>
<dbReference type="GO" id="GO:0051301">
    <property type="term" value="P:cell division"/>
    <property type="evidence" value="ECO:0007669"/>
    <property type="project" value="UniProtKB-UniRule"/>
</dbReference>
<reference evidence="3 4" key="1">
    <citation type="journal article" date="2016" name="BMC Genomics">
        <title>Comparative genomics reveals Cyclospora cayetanensis possesses coccidia-like metabolism and invasion components but unique surface antigens.</title>
        <authorList>
            <person name="Liu S."/>
            <person name="Wang L."/>
            <person name="Zheng H."/>
            <person name="Xu Z."/>
            <person name="Roellig D.M."/>
            <person name="Li N."/>
            <person name="Frace M.A."/>
            <person name="Tang K."/>
            <person name="Arrowood M.J."/>
            <person name="Moss D.M."/>
            <person name="Zhang L."/>
            <person name="Feng Y."/>
            <person name="Xiao L."/>
        </authorList>
    </citation>
    <scope>NUCLEOTIDE SEQUENCE [LARGE SCALE GENOMIC DNA]</scope>
    <source>
        <strain evidence="3 4">CHN_HEN01</strain>
    </source>
</reference>
<evidence type="ECO:0000313" key="3">
    <source>
        <dbReference type="EMBL" id="OEH77573.1"/>
    </source>
</evidence>
<name>A0A1D3D2A6_9EIME</name>
<dbReference type="EMBL" id="JROU02001052">
    <property type="protein sequence ID" value="OEH77573.1"/>
    <property type="molecule type" value="Genomic_DNA"/>
</dbReference>
<feature type="region of interest" description="Disordered" evidence="2">
    <location>
        <begin position="264"/>
        <end position="386"/>
    </location>
</feature>
<gene>
    <name evidence="3" type="ORF">cyc_07255</name>
</gene>
<dbReference type="AlphaFoldDB" id="A0A1D3D2A6"/>
<dbReference type="VEuPathDB" id="ToxoDB:LOC34623253"/>
<feature type="region of interest" description="Disordered" evidence="2">
    <location>
        <begin position="399"/>
        <end position="474"/>
    </location>
</feature>
<dbReference type="Gene3D" id="3.30.170.10">
    <property type="entry name" value="Cyclin-dependent kinase, regulatory subunit"/>
    <property type="match status" value="1"/>
</dbReference>
<dbReference type="SUPFAM" id="SSF55637">
    <property type="entry name" value="Cell cycle regulatory proteins"/>
    <property type="match status" value="1"/>
</dbReference>
<dbReference type="Pfam" id="PF01111">
    <property type="entry name" value="CKS"/>
    <property type="match status" value="1"/>
</dbReference>
<dbReference type="GO" id="GO:0016301">
    <property type="term" value="F:kinase activity"/>
    <property type="evidence" value="ECO:0007669"/>
    <property type="project" value="UniProtKB-KW"/>
</dbReference>
<feature type="region of interest" description="Disordered" evidence="2">
    <location>
        <begin position="198"/>
        <end position="231"/>
    </location>
</feature>
<keyword evidence="4" id="KW-1185">Reference proteome</keyword>
<comment type="caution">
    <text evidence="3">The sequence shown here is derived from an EMBL/GenBank/DDBJ whole genome shotgun (WGS) entry which is preliminary data.</text>
</comment>
<feature type="compositionally biased region" description="Basic and acidic residues" evidence="2">
    <location>
        <begin position="314"/>
        <end position="326"/>
    </location>
</feature>
<dbReference type="InParanoid" id="A0A1D3D2A6"/>
<dbReference type="GO" id="GO:0016538">
    <property type="term" value="F:cyclin-dependent protein serine/threonine kinase regulator activity"/>
    <property type="evidence" value="ECO:0007669"/>
    <property type="project" value="InterPro"/>
</dbReference>
<keyword evidence="3" id="KW-0418">Kinase</keyword>
<comment type="similarity">
    <text evidence="1">Belongs to the CKS family.</text>
</comment>
<proteinExistence type="inferred from homology"/>
<feature type="compositionally biased region" description="Basic and acidic residues" evidence="2">
    <location>
        <begin position="515"/>
        <end position="532"/>
    </location>
</feature>
<organism evidence="3 4">
    <name type="scientific">Cyclospora cayetanensis</name>
    <dbReference type="NCBI Taxonomy" id="88456"/>
    <lineage>
        <taxon>Eukaryota</taxon>
        <taxon>Sar</taxon>
        <taxon>Alveolata</taxon>
        <taxon>Apicomplexa</taxon>
        <taxon>Conoidasida</taxon>
        <taxon>Coccidia</taxon>
        <taxon>Eucoccidiorida</taxon>
        <taxon>Eimeriorina</taxon>
        <taxon>Eimeriidae</taxon>
        <taxon>Cyclospora</taxon>
    </lineage>
</organism>
<keyword evidence="1" id="KW-0131">Cell cycle</keyword>
<evidence type="ECO:0000313" key="4">
    <source>
        <dbReference type="Proteomes" id="UP000095192"/>
    </source>
</evidence>
<dbReference type="InterPro" id="IPR000789">
    <property type="entry name" value="Cyclin-dep_kinase_reg-sub"/>
</dbReference>
<accession>A0A1D3D2A6</accession>
<dbReference type="Proteomes" id="UP000095192">
    <property type="component" value="Unassembled WGS sequence"/>
</dbReference>
<sequence length="560" mass="59676">MDAVPSTRMPSGCPAISEGPRNFLDSLPSPIAPAPPGSLGYVITKEHVEEMRRMERLCEAKEEQLHREYKPIFLPVDAYLSKEINCELINVDIRSYPWKNTPFGDVYYSPRYSDDRYVYRHVLLTNGVRKEAERVAATVPGGGEGPLPFDIAVEECVWGLLTEEVFVHYLGIVLSSGWSHFMLFNKQFKELILRRPKEAEAPTTGEEATRIRDGAPGPNDEIDSDSGDDEGQRAAIAALRRTGRLLQGRPVQQGPLEAEIKLEEQIQQQPDPPSAASGHGCCGEAPPRNANGPSPAVPPKRRPPQAPPSAATLEMHHTGSAEKENVAEITHAGAANIPTKEDASKAANGAASAVDLEKENPSRAGGLKAAAPARLPSDTAQVSDSVRLQVRRRTALGHRAALHSATAPLQLPKGGRGDGVQDAAKAAAKPRGGRTGVRRKDPTLQPRGGAEAAQKTAFGDLNAEEDNSENASTGSLVALSNGAAARKAAVMSAGEISRPLPKSGIRRGLAAEAAKADADAVRTSGRLEEKAANARGLAAKRRLEGGTAAPELPRGRKRRG</sequence>